<sequence>MTIVIRSFRTPHTHSIFHTNLRRPSLLPRIHVSFTRPNSDSAALIVELEEKKKKSKLKPKGANKKINVLELKERWLGSMSCPFDVDIDLVGGSLRENGSELDWVLGVDPDVSGALAVLKPDGDGGDYCAQVFDTPHLKVVVGTRIRKRPDTRAIVQLLQSLNAPRGTTAYLEQSTPFPKDGKQGWWSGGYGYGLWMGVLVASGFSVVPVTARVWKDHFELSGKLFNKDDSRNKASLLFPTTNSLLKRKMDHGRAEALLIAAYGKGLRMHDNN</sequence>
<dbReference type="PANTHER" id="PTHR36015">
    <property type="entry name" value="HOLLIDAY JUNCTION RESOLVASE MOC1, CHLOROPLASTIC-RELATED"/>
    <property type="match status" value="1"/>
</dbReference>
<evidence type="ECO:0000313" key="2">
    <source>
        <dbReference type="Proteomes" id="UP000036987"/>
    </source>
</evidence>
<dbReference type="OrthoDB" id="1910737at2759"/>
<name>A0A0K9P3D6_ZOSMR</name>
<dbReference type="PANTHER" id="PTHR36015:SF6">
    <property type="entry name" value="HOLLIDAY JUNCTION RESOLVASE MOC1, CHLOROPLASTIC-RELATED"/>
    <property type="match status" value="1"/>
</dbReference>
<dbReference type="Proteomes" id="UP000036987">
    <property type="component" value="Unassembled WGS sequence"/>
</dbReference>
<keyword evidence="2" id="KW-1185">Reference proteome</keyword>
<organism evidence="1 2">
    <name type="scientific">Zostera marina</name>
    <name type="common">Eelgrass</name>
    <dbReference type="NCBI Taxonomy" id="29655"/>
    <lineage>
        <taxon>Eukaryota</taxon>
        <taxon>Viridiplantae</taxon>
        <taxon>Streptophyta</taxon>
        <taxon>Embryophyta</taxon>
        <taxon>Tracheophyta</taxon>
        <taxon>Spermatophyta</taxon>
        <taxon>Magnoliopsida</taxon>
        <taxon>Liliopsida</taxon>
        <taxon>Zosteraceae</taxon>
        <taxon>Zostera</taxon>
    </lineage>
</organism>
<dbReference type="CDD" id="cd22992">
    <property type="entry name" value="MOC1"/>
    <property type="match status" value="1"/>
</dbReference>
<reference evidence="2" key="1">
    <citation type="journal article" date="2016" name="Nature">
        <title>The genome of the seagrass Zostera marina reveals angiosperm adaptation to the sea.</title>
        <authorList>
            <person name="Olsen J.L."/>
            <person name="Rouze P."/>
            <person name="Verhelst B."/>
            <person name="Lin Y.-C."/>
            <person name="Bayer T."/>
            <person name="Collen J."/>
            <person name="Dattolo E."/>
            <person name="De Paoli E."/>
            <person name="Dittami S."/>
            <person name="Maumus F."/>
            <person name="Michel G."/>
            <person name="Kersting A."/>
            <person name="Lauritano C."/>
            <person name="Lohaus R."/>
            <person name="Toepel M."/>
            <person name="Tonon T."/>
            <person name="Vanneste K."/>
            <person name="Amirebrahimi M."/>
            <person name="Brakel J."/>
            <person name="Bostroem C."/>
            <person name="Chovatia M."/>
            <person name="Grimwood J."/>
            <person name="Jenkins J.W."/>
            <person name="Jueterbock A."/>
            <person name="Mraz A."/>
            <person name="Stam W.T."/>
            <person name="Tice H."/>
            <person name="Bornberg-Bauer E."/>
            <person name="Green P.J."/>
            <person name="Pearson G.A."/>
            <person name="Procaccini G."/>
            <person name="Duarte C.M."/>
            <person name="Schmutz J."/>
            <person name="Reusch T.B.H."/>
            <person name="Van de Peer Y."/>
        </authorList>
    </citation>
    <scope>NUCLEOTIDE SEQUENCE [LARGE SCALE GENOMIC DNA]</scope>
    <source>
        <strain evidence="2">cv. Finnish</strain>
    </source>
</reference>
<dbReference type="STRING" id="29655.A0A0K9P3D6"/>
<gene>
    <name evidence="1" type="ORF">ZOSMA_401G00020</name>
</gene>
<evidence type="ECO:0000313" key="1">
    <source>
        <dbReference type="EMBL" id="KMZ63493.1"/>
    </source>
</evidence>
<accession>A0A0K9P3D6</accession>
<dbReference type="EMBL" id="LFYR01001219">
    <property type="protein sequence ID" value="KMZ63493.1"/>
    <property type="molecule type" value="Genomic_DNA"/>
</dbReference>
<protein>
    <submittedName>
        <fullName evidence="1">Uncharacterized protein</fullName>
    </submittedName>
</protein>
<dbReference type="OMA" id="AAYGKGH"/>
<dbReference type="AlphaFoldDB" id="A0A0K9P3D6"/>
<dbReference type="GO" id="GO:0008821">
    <property type="term" value="F:crossover junction DNA endonuclease activity"/>
    <property type="evidence" value="ECO:0007669"/>
    <property type="project" value="InterPro"/>
</dbReference>
<proteinExistence type="predicted"/>
<dbReference type="InterPro" id="IPR045290">
    <property type="entry name" value="MOC1-like"/>
</dbReference>
<comment type="caution">
    <text evidence="1">The sequence shown here is derived from an EMBL/GenBank/DDBJ whole genome shotgun (WGS) entry which is preliminary data.</text>
</comment>